<dbReference type="RefSeq" id="WP_126923728.1">
    <property type="nucleotide sequence ID" value="NZ_ML133694.1"/>
</dbReference>
<protein>
    <submittedName>
        <fullName evidence="2">Serine/threonine protein phosphatase</fullName>
    </submittedName>
</protein>
<dbReference type="Gene3D" id="3.60.21.10">
    <property type="match status" value="1"/>
</dbReference>
<reference evidence="3" key="1">
    <citation type="submission" date="2018-11" db="EMBL/GenBank/DDBJ databases">
        <title>Rhizobium chutanense sp. nov., isolated from root nodules of Phaseolus vulgaris in China.</title>
        <authorList>
            <person name="Huo Y."/>
        </authorList>
    </citation>
    <scope>NUCLEOTIDE SEQUENCE [LARGE SCALE GENOMIC DNA]</scope>
    <source>
        <strain evidence="3">CCBAU 65647</strain>
    </source>
</reference>
<gene>
    <name evidence="2" type="ORF">EFQ99_24175</name>
</gene>
<comment type="caution">
    <text evidence="2">The sequence shown here is derived from an EMBL/GenBank/DDBJ whole genome shotgun (WGS) entry which is preliminary data.</text>
</comment>
<dbReference type="Proteomes" id="UP000278823">
    <property type="component" value="Unassembled WGS sequence"/>
</dbReference>
<dbReference type="GO" id="GO:0110154">
    <property type="term" value="P:RNA decapping"/>
    <property type="evidence" value="ECO:0007669"/>
    <property type="project" value="TreeGrafter"/>
</dbReference>
<dbReference type="InterPro" id="IPR029052">
    <property type="entry name" value="Metallo-depent_PP-like"/>
</dbReference>
<evidence type="ECO:0000313" key="3">
    <source>
        <dbReference type="Proteomes" id="UP000278823"/>
    </source>
</evidence>
<dbReference type="InterPro" id="IPR004843">
    <property type="entry name" value="Calcineurin-like_PHP"/>
</dbReference>
<dbReference type="PANTHER" id="PTHR42850:SF4">
    <property type="entry name" value="ZINC-DEPENDENT ENDOPOLYPHOSPHATASE"/>
    <property type="match status" value="1"/>
</dbReference>
<evidence type="ECO:0000313" key="2">
    <source>
        <dbReference type="EMBL" id="RUM23128.1"/>
    </source>
</evidence>
<feature type="domain" description="Calcineurin-like phosphoesterase" evidence="1">
    <location>
        <begin position="38"/>
        <end position="235"/>
    </location>
</feature>
<dbReference type="PANTHER" id="PTHR42850">
    <property type="entry name" value="METALLOPHOSPHOESTERASE"/>
    <property type="match status" value="1"/>
</dbReference>
<dbReference type="Pfam" id="PF00149">
    <property type="entry name" value="Metallophos"/>
    <property type="match status" value="1"/>
</dbReference>
<dbReference type="GO" id="GO:0005737">
    <property type="term" value="C:cytoplasm"/>
    <property type="evidence" value="ECO:0007669"/>
    <property type="project" value="TreeGrafter"/>
</dbReference>
<accession>A0A3S0SNY3</accession>
<dbReference type="InterPro" id="IPR050126">
    <property type="entry name" value="Ap4A_hydrolase"/>
</dbReference>
<sequence>MDSMFNYLGPLRQQIPMLAGNRGRRGRLTFAEGDFAAVYAMSDIHGCYNELVEVHRRIEEDGARIPGPKLILLLGDYVDRGPDSSAVLEFLCKAPPAGFQRIALCGNHDAELVKLYRKPARILEWLGFAGSETLNSYGIDIEHLLQSAAGNETIARLIRNMIPERHIQFLESLPIMLRMGRVVFVHAGVKPGIDLDKQKDNDLMWIRQPFLEEGPQLPVLVIHGHTPARVPTFGPQRIGIDTAVSATGRLTVLTIKGTRVGIL</sequence>
<dbReference type="OrthoDB" id="9807890at2"/>
<organism evidence="2 3">
    <name type="scientific">Rhizobium vallis</name>
    <dbReference type="NCBI Taxonomy" id="634290"/>
    <lineage>
        <taxon>Bacteria</taxon>
        <taxon>Pseudomonadati</taxon>
        <taxon>Pseudomonadota</taxon>
        <taxon>Alphaproteobacteria</taxon>
        <taxon>Hyphomicrobiales</taxon>
        <taxon>Rhizobiaceae</taxon>
        <taxon>Rhizobium/Agrobacterium group</taxon>
        <taxon>Rhizobium</taxon>
    </lineage>
</organism>
<dbReference type="EMBL" id="RJTH01000009">
    <property type="protein sequence ID" value="RUM23128.1"/>
    <property type="molecule type" value="Genomic_DNA"/>
</dbReference>
<keyword evidence="3" id="KW-1185">Reference proteome</keyword>
<dbReference type="AlphaFoldDB" id="A0A3S0SNY3"/>
<dbReference type="SUPFAM" id="SSF56300">
    <property type="entry name" value="Metallo-dependent phosphatases"/>
    <property type="match status" value="1"/>
</dbReference>
<dbReference type="GO" id="GO:0016791">
    <property type="term" value="F:phosphatase activity"/>
    <property type="evidence" value="ECO:0007669"/>
    <property type="project" value="TreeGrafter"/>
</dbReference>
<proteinExistence type="predicted"/>
<name>A0A3S0SNY3_9HYPH</name>
<evidence type="ECO:0000259" key="1">
    <source>
        <dbReference type="Pfam" id="PF00149"/>
    </source>
</evidence>
<dbReference type="GO" id="GO:0008803">
    <property type="term" value="F:bis(5'-nucleosyl)-tetraphosphatase (symmetrical) activity"/>
    <property type="evidence" value="ECO:0007669"/>
    <property type="project" value="TreeGrafter"/>
</dbReference>